<feature type="transmembrane region" description="Helical" evidence="5">
    <location>
        <begin position="169"/>
        <end position="186"/>
    </location>
</feature>
<feature type="transmembrane region" description="Helical" evidence="5">
    <location>
        <begin position="280"/>
        <end position="299"/>
    </location>
</feature>
<keyword evidence="4 5" id="KW-0472">Membrane</keyword>
<feature type="transmembrane region" description="Helical" evidence="5">
    <location>
        <begin position="83"/>
        <end position="100"/>
    </location>
</feature>
<dbReference type="PANTHER" id="PTHR23523">
    <property type="match status" value="1"/>
</dbReference>
<evidence type="ECO:0000256" key="1">
    <source>
        <dbReference type="ARBA" id="ARBA00004651"/>
    </source>
</evidence>
<dbReference type="Pfam" id="PF07690">
    <property type="entry name" value="MFS_1"/>
    <property type="match status" value="1"/>
</dbReference>
<dbReference type="Gene3D" id="1.20.1250.20">
    <property type="entry name" value="MFS general substrate transporter like domains"/>
    <property type="match status" value="1"/>
</dbReference>
<proteinExistence type="predicted"/>
<organism evidence="7 8">
    <name type="scientific">Georgenia yuyongxinii</name>
    <dbReference type="NCBI Taxonomy" id="2589797"/>
    <lineage>
        <taxon>Bacteria</taxon>
        <taxon>Bacillati</taxon>
        <taxon>Actinomycetota</taxon>
        <taxon>Actinomycetes</taxon>
        <taxon>Micrococcales</taxon>
        <taxon>Bogoriellaceae</taxon>
        <taxon>Georgenia</taxon>
    </lineage>
</organism>
<reference evidence="7 8" key="1">
    <citation type="submission" date="2019-07" db="EMBL/GenBank/DDBJ databases">
        <title>Georgenia wutianyii sp. nov. and Georgenia *** sp. nov. isolated from plateau pika (Ochotona curzoniae) in the Qinghai-Tibet plateau of China.</title>
        <authorList>
            <person name="Tian Z."/>
        </authorList>
    </citation>
    <scope>NUCLEOTIDE SEQUENCE [LARGE SCALE GENOMIC DNA]</scope>
    <source>
        <strain evidence="7 8">Z446</strain>
    </source>
</reference>
<dbReference type="Proteomes" id="UP000318693">
    <property type="component" value="Unassembled WGS sequence"/>
</dbReference>
<dbReference type="InterPro" id="IPR052524">
    <property type="entry name" value="MFS_Cyanate_Porter"/>
</dbReference>
<protein>
    <submittedName>
        <fullName evidence="7">MFS transporter</fullName>
    </submittedName>
</protein>
<feature type="transmembrane region" description="Helical" evidence="5">
    <location>
        <begin position="249"/>
        <end position="268"/>
    </location>
</feature>
<evidence type="ECO:0000256" key="2">
    <source>
        <dbReference type="ARBA" id="ARBA00022692"/>
    </source>
</evidence>
<dbReference type="GO" id="GO:0005886">
    <property type="term" value="C:plasma membrane"/>
    <property type="evidence" value="ECO:0007669"/>
    <property type="project" value="UniProtKB-SubCell"/>
</dbReference>
<evidence type="ECO:0000259" key="6">
    <source>
        <dbReference type="PROSITE" id="PS50850"/>
    </source>
</evidence>
<dbReference type="RefSeq" id="WP_143417318.1">
    <property type="nucleotide sequence ID" value="NZ_VJXR01000007.1"/>
</dbReference>
<feature type="transmembrane region" description="Helical" evidence="5">
    <location>
        <begin position="218"/>
        <end position="237"/>
    </location>
</feature>
<evidence type="ECO:0000313" key="8">
    <source>
        <dbReference type="Proteomes" id="UP000318693"/>
    </source>
</evidence>
<keyword evidence="8" id="KW-1185">Reference proteome</keyword>
<dbReference type="InterPro" id="IPR020846">
    <property type="entry name" value="MFS_dom"/>
</dbReference>
<feature type="transmembrane region" description="Helical" evidence="5">
    <location>
        <begin position="345"/>
        <end position="363"/>
    </location>
</feature>
<feature type="transmembrane region" description="Helical" evidence="5">
    <location>
        <begin position="140"/>
        <end position="163"/>
    </location>
</feature>
<feature type="transmembrane region" description="Helical" evidence="5">
    <location>
        <begin position="369"/>
        <end position="389"/>
    </location>
</feature>
<dbReference type="GO" id="GO:0022857">
    <property type="term" value="F:transmembrane transporter activity"/>
    <property type="evidence" value="ECO:0007669"/>
    <property type="project" value="InterPro"/>
</dbReference>
<dbReference type="InterPro" id="IPR036259">
    <property type="entry name" value="MFS_trans_sf"/>
</dbReference>
<feature type="transmembrane region" description="Helical" evidence="5">
    <location>
        <begin position="305"/>
        <end position="325"/>
    </location>
</feature>
<sequence length="396" mass="40292">MNFAPERGRALPSWLLLLGIVLVAANLRPVITTVGPVLPLIGADTGLSPSALGILAAVPVVAFGVVSPVVATLGRRFGIQRTVAGALVLLAVGTVVRSLPGSATPLWVGTALIGAAIAVGNVLLPAVVKKDFPLRLTTVTSVYIAVQTVFAATASGVAVPLAVAGSWRVALGVWVVLVLVALALWLPRLRGGRGATTAAARARTGGAPVWRSGLAWEVAVYMGLQSTVFYVLVTWLPTLEQDLGVGASAAGWHLFLYQVAAIVSNLATPALMRVGPDQRVASVVMPTLMVAGMLGLVLAPGLVQVWVVVVGLGSGGSFVVALSLVGLRVADPGTASRLSSMAQTVGYLGAAAGLVLAGVLRDLTGPGPLLLVCLTVVAFGQLIVGWLVGRSRVLHG</sequence>
<feature type="domain" description="Major facilitator superfamily (MFS) profile" evidence="6">
    <location>
        <begin position="12"/>
        <end position="392"/>
    </location>
</feature>
<name>A0A552WVE6_9MICO</name>
<dbReference type="AlphaFoldDB" id="A0A552WVE6"/>
<evidence type="ECO:0000256" key="4">
    <source>
        <dbReference type="ARBA" id="ARBA00023136"/>
    </source>
</evidence>
<gene>
    <name evidence="7" type="ORF">FJ693_04405</name>
</gene>
<comment type="caution">
    <text evidence="7">The sequence shown here is derived from an EMBL/GenBank/DDBJ whole genome shotgun (WGS) entry which is preliminary data.</text>
</comment>
<dbReference type="EMBL" id="VJXR01000007">
    <property type="protein sequence ID" value="TRW46737.1"/>
    <property type="molecule type" value="Genomic_DNA"/>
</dbReference>
<dbReference type="InterPro" id="IPR011701">
    <property type="entry name" value="MFS"/>
</dbReference>
<keyword evidence="3 5" id="KW-1133">Transmembrane helix</keyword>
<accession>A0A552WVE6</accession>
<feature type="transmembrane region" description="Helical" evidence="5">
    <location>
        <begin position="51"/>
        <end position="71"/>
    </location>
</feature>
<evidence type="ECO:0000256" key="5">
    <source>
        <dbReference type="SAM" id="Phobius"/>
    </source>
</evidence>
<evidence type="ECO:0000256" key="3">
    <source>
        <dbReference type="ARBA" id="ARBA00022989"/>
    </source>
</evidence>
<dbReference type="PROSITE" id="PS50850">
    <property type="entry name" value="MFS"/>
    <property type="match status" value="1"/>
</dbReference>
<dbReference type="PANTHER" id="PTHR23523:SF2">
    <property type="entry name" value="2-NITROIMIDAZOLE TRANSPORTER"/>
    <property type="match status" value="1"/>
</dbReference>
<dbReference type="SUPFAM" id="SSF103473">
    <property type="entry name" value="MFS general substrate transporter"/>
    <property type="match status" value="1"/>
</dbReference>
<feature type="transmembrane region" description="Helical" evidence="5">
    <location>
        <begin position="106"/>
        <end position="128"/>
    </location>
</feature>
<comment type="subcellular location">
    <subcellularLocation>
        <location evidence="1">Cell membrane</location>
        <topology evidence="1">Multi-pass membrane protein</topology>
    </subcellularLocation>
</comment>
<evidence type="ECO:0000313" key="7">
    <source>
        <dbReference type="EMBL" id="TRW46737.1"/>
    </source>
</evidence>
<keyword evidence="2 5" id="KW-0812">Transmembrane</keyword>